<evidence type="ECO:0000313" key="1">
    <source>
        <dbReference type="EMBL" id="ACM06963.1"/>
    </source>
</evidence>
<evidence type="ECO:0000313" key="2">
    <source>
        <dbReference type="Proteomes" id="UP000000447"/>
    </source>
</evidence>
<dbReference type="eggNOG" id="COG1483">
    <property type="taxonomic scope" value="Bacteria"/>
</dbReference>
<dbReference type="AlphaFoldDB" id="B9L4L1"/>
<organism evidence="1 2">
    <name type="scientific">Thermomicrobium roseum (strain ATCC 27502 / DSM 5159 / P-2)</name>
    <dbReference type="NCBI Taxonomy" id="309801"/>
    <lineage>
        <taxon>Bacteria</taxon>
        <taxon>Pseudomonadati</taxon>
        <taxon>Thermomicrobiota</taxon>
        <taxon>Thermomicrobia</taxon>
        <taxon>Thermomicrobiales</taxon>
        <taxon>Thermomicrobiaceae</taxon>
        <taxon>Thermomicrobium</taxon>
    </lineage>
</organism>
<dbReference type="OrthoDB" id="9757917at2"/>
<keyword evidence="2" id="KW-1185">Reference proteome</keyword>
<proteinExistence type="predicted"/>
<geneLocation type="plasmid" evidence="2">
    <name>Tros</name>
</geneLocation>
<dbReference type="EMBL" id="CP001276">
    <property type="protein sequence ID" value="ACM06963.1"/>
    <property type="molecule type" value="Genomic_DNA"/>
</dbReference>
<protein>
    <submittedName>
        <fullName evidence="1">ATPase</fullName>
    </submittedName>
</protein>
<sequence>MLQGELREELFAARLKDVLEGRADPVYQDPQLFFDHTYPTMGLRTLLREALGRLAGKDPTANAIIRLETPFGGGKTHNLIALYHAARGAPAAAALVGPELIPTPGALRIADVVGSELDPSGGGRSSGRAHLLPVG</sequence>
<gene>
    <name evidence="1" type="ordered locus">trd_A0725</name>
</gene>
<dbReference type="HOGENOM" id="CLU_1884830_0_0_0"/>
<dbReference type="KEGG" id="tro:trd_A0725"/>
<dbReference type="Proteomes" id="UP000000447">
    <property type="component" value="Plasmid unnamed"/>
</dbReference>
<dbReference type="RefSeq" id="WP_012642950.1">
    <property type="nucleotide sequence ID" value="NC_011961.1"/>
</dbReference>
<accession>B9L4L1</accession>
<keyword evidence="1" id="KW-0614">Plasmid</keyword>
<name>B9L4L1_THERP</name>
<reference evidence="1 2" key="1">
    <citation type="journal article" date="2009" name="PLoS ONE">
        <title>Complete genome sequence of the aerobic CO-oxidizing thermophile Thermomicrobium roseum.</title>
        <authorList>
            <person name="Wu D."/>
            <person name="Raymond J."/>
            <person name="Wu M."/>
            <person name="Chatterji S."/>
            <person name="Ren Q."/>
            <person name="Graham J.E."/>
            <person name="Bryant D.A."/>
            <person name="Robb F."/>
            <person name="Colman A."/>
            <person name="Tallon L.J."/>
            <person name="Badger J.H."/>
            <person name="Madupu R."/>
            <person name="Ward N.L."/>
            <person name="Eisen J.A."/>
        </authorList>
    </citation>
    <scope>NUCLEOTIDE SEQUENCE [LARGE SCALE GENOMIC DNA]</scope>
    <source>
        <strain evidence="2">ATCC 27502 / DSM 5159 / P-2</strain>
        <plasmid evidence="1">unnamed</plasmid>
    </source>
</reference>